<proteinExistence type="predicted"/>
<dbReference type="CDD" id="cd00564">
    <property type="entry name" value="TMP_TenI"/>
    <property type="match status" value="1"/>
</dbReference>
<feature type="domain" description="Thiamine phosphate synthase/TenI" evidence="1">
    <location>
        <begin position="35"/>
        <end position="194"/>
    </location>
</feature>
<dbReference type="InterPro" id="IPR013785">
    <property type="entry name" value="Aldolase_TIM"/>
</dbReference>
<name>A0A1I1ZCB4_9BACT</name>
<organism evidence="2 3">
    <name type="scientific">Nannocystis exedens</name>
    <dbReference type="NCBI Taxonomy" id="54"/>
    <lineage>
        <taxon>Bacteria</taxon>
        <taxon>Pseudomonadati</taxon>
        <taxon>Myxococcota</taxon>
        <taxon>Polyangia</taxon>
        <taxon>Nannocystales</taxon>
        <taxon>Nannocystaceae</taxon>
        <taxon>Nannocystis</taxon>
    </lineage>
</organism>
<evidence type="ECO:0000313" key="2">
    <source>
        <dbReference type="EMBL" id="SFE28968.1"/>
    </source>
</evidence>
<dbReference type="Gene3D" id="3.20.20.70">
    <property type="entry name" value="Aldolase class I"/>
    <property type="match status" value="1"/>
</dbReference>
<protein>
    <submittedName>
        <fullName evidence="2">Thiamine monophosphate synthase</fullName>
    </submittedName>
</protein>
<evidence type="ECO:0000313" key="3">
    <source>
        <dbReference type="Proteomes" id="UP000199400"/>
    </source>
</evidence>
<dbReference type="Pfam" id="PF02581">
    <property type="entry name" value="TMP-TENI"/>
    <property type="match status" value="1"/>
</dbReference>
<keyword evidence="3" id="KW-1185">Reference proteome</keyword>
<reference evidence="3" key="1">
    <citation type="submission" date="2016-10" db="EMBL/GenBank/DDBJ databases">
        <authorList>
            <person name="Varghese N."/>
            <person name="Submissions S."/>
        </authorList>
    </citation>
    <scope>NUCLEOTIDE SEQUENCE [LARGE SCALE GENOMIC DNA]</scope>
    <source>
        <strain evidence="3">ATCC 25963</strain>
    </source>
</reference>
<gene>
    <name evidence="2" type="ORF">SAMN02745121_03733</name>
</gene>
<dbReference type="SUPFAM" id="SSF51391">
    <property type="entry name" value="Thiamin phosphate synthase"/>
    <property type="match status" value="1"/>
</dbReference>
<evidence type="ECO:0000259" key="1">
    <source>
        <dbReference type="Pfam" id="PF02581"/>
    </source>
</evidence>
<dbReference type="STRING" id="54.SAMN02745121_03733"/>
<sequence>MTPPFHLLAITPPTGPVDPELVAGWRAGAGDLALAVLLREPGAAPEALLDPQGRLAPLIRRCRDRAIPLLLAVDPEHAGRAAALPGVDGLHLRGDPSLARLADLRPRLPGLLGRAVHGEPQAGHHLVDYTLVAPIFAPTTAQPGAPLGSKRPIGLAGLRAWTADPAACVVALGGVGPATAADCLAAGARALAGIGVFFGPPARVEQDVAALSEQLRALHVLSPRARA</sequence>
<accession>A0A1I1ZCB4</accession>
<dbReference type="InterPro" id="IPR022998">
    <property type="entry name" value="ThiamineP_synth_TenI"/>
</dbReference>
<dbReference type="InterPro" id="IPR036206">
    <property type="entry name" value="ThiamineP_synth_sf"/>
</dbReference>
<dbReference type="EMBL" id="FOMX01000011">
    <property type="protein sequence ID" value="SFE28968.1"/>
    <property type="molecule type" value="Genomic_DNA"/>
</dbReference>
<dbReference type="GO" id="GO:0009228">
    <property type="term" value="P:thiamine biosynthetic process"/>
    <property type="evidence" value="ECO:0007669"/>
    <property type="project" value="UniProtKB-KW"/>
</dbReference>
<dbReference type="AlphaFoldDB" id="A0A1I1ZCB4"/>
<dbReference type="RefSeq" id="WP_170136412.1">
    <property type="nucleotide sequence ID" value="NZ_FOMX01000011.1"/>
</dbReference>
<dbReference type="Proteomes" id="UP000199400">
    <property type="component" value="Unassembled WGS sequence"/>
</dbReference>